<protein>
    <submittedName>
        <fullName evidence="2">Uncharacterized protein</fullName>
    </submittedName>
</protein>
<evidence type="ECO:0000313" key="3">
    <source>
        <dbReference type="Proteomes" id="UP000000763"/>
    </source>
</evidence>
<reference evidence="3" key="1">
    <citation type="journal article" date="2005" name="Nature">
        <title>The map-based sequence of the rice genome.</title>
        <authorList>
            <consortium name="International rice genome sequencing project (IRGSP)"/>
            <person name="Matsumoto T."/>
            <person name="Wu J."/>
            <person name="Kanamori H."/>
            <person name="Katayose Y."/>
            <person name="Fujisawa M."/>
            <person name="Namiki N."/>
            <person name="Mizuno H."/>
            <person name="Yamamoto K."/>
            <person name="Antonio B.A."/>
            <person name="Baba T."/>
            <person name="Sakata K."/>
            <person name="Nagamura Y."/>
            <person name="Aoki H."/>
            <person name="Arikawa K."/>
            <person name="Arita K."/>
            <person name="Bito T."/>
            <person name="Chiden Y."/>
            <person name="Fujitsuka N."/>
            <person name="Fukunaka R."/>
            <person name="Hamada M."/>
            <person name="Harada C."/>
            <person name="Hayashi A."/>
            <person name="Hijishita S."/>
            <person name="Honda M."/>
            <person name="Hosokawa S."/>
            <person name="Ichikawa Y."/>
            <person name="Idonuma A."/>
            <person name="Iijima M."/>
            <person name="Ikeda M."/>
            <person name="Ikeno M."/>
            <person name="Ito K."/>
            <person name="Ito S."/>
            <person name="Ito T."/>
            <person name="Ito Y."/>
            <person name="Ito Y."/>
            <person name="Iwabuchi A."/>
            <person name="Kamiya K."/>
            <person name="Karasawa W."/>
            <person name="Kurita K."/>
            <person name="Katagiri S."/>
            <person name="Kikuta A."/>
            <person name="Kobayashi H."/>
            <person name="Kobayashi N."/>
            <person name="Machita K."/>
            <person name="Maehara T."/>
            <person name="Masukawa M."/>
            <person name="Mizubayashi T."/>
            <person name="Mukai Y."/>
            <person name="Nagasaki H."/>
            <person name="Nagata Y."/>
            <person name="Naito S."/>
            <person name="Nakashima M."/>
            <person name="Nakama Y."/>
            <person name="Nakamichi Y."/>
            <person name="Nakamura M."/>
            <person name="Meguro A."/>
            <person name="Negishi M."/>
            <person name="Ohta I."/>
            <person name="Ohta T."/>
            <person name="Okamoto M."/>
            <person name="Ono N."/>
            <person name="Saji S."/>
            <person name="Sakaguchi M."/>
            <person name="Sakai K."/>
            <person name="Shibata M."/>
            <person name="Shimokawa T."/>
            <person name="Song J."/>
            <person name="Takazaki Y."/>
            <person name="Terasawa K."/>
            <person name="Tsugane M."/>
            <person name="Tsuji K."/>
            <person name="Ueda S."/>
            <person name="Waki K."/>
            <person name="Yamagata H."/>
            <person name="Yamamoto M."/>
            <person name="Yamamoto S."/>
            <person name="Yamane H."/>
            <person name="Yoshiki S."/>
            <person name="Yoshihara R."/>
            <person name="Yukawa K."/>
            <person name="Zhong H."/>
            <person name="Yano M."/>
            <person name="Yuan Q."/>
            <person name="Ouyang S."/>
            <person name="Liu J."/>
            <person name="Jones K.M."/>
            <person name="Gansberger K."/>
            <person name="Moffat K."/>
            <person name="Hill J."/>
            <person name="Bera J."/>
            <person name="Fadrosh D."/>
            <person name="Jin S."/>
            <person name="Johri S."/>
            <person name="Kim M."/>
            <person name="Overton L."/>
            <person name="Reardon M."/>
            <person name="Tsitrin T."/>
            <person name="Vuong H."/>
            <person name="Weaver B."/>
            <person name="Ciecko A."/>
            <person name="Tallon L."/>
            <person name="Jackson J."/>
            <person name="Pai G."/>
            <person name="Aken S.V."/>
            <person name="Utterback T."/>
            <person name="Reidmuller S."/>
            <person name="Feldblyum T."/>
            <person name="Hsiao J."/>
            <person name="Zismann V."/>
            <person name="Iobst S."/>
            <person name="de Vazeille A.R."/>
            <person name="Buell C.R."/>
            <person name="Ying K."/>
            <person name="Li Y."/>
            <person name="Lu T."/>
            <person name="Huang Y."/>
            <person name="Zhao Q."/>
            <person name="Feng Q."/>
            <person name="Zhang L."/>
            <person name="Zhu J."/>
            <person name="Weng Q."/>
            <person name="Mu J."/>
            <person name="Lu Y."/>
            <person name="Fan D."/>
            <person name="Liu Y."/>
            <person name="Guan J."/>
            <person name="Zhang Y."/>
            <person name="Yu S."/>
            <person name="Liu X."/>
            <person name="Zhang Y."/>
            <person name="Hong G."/>
            <person name="Han B."/>
            <person name="Choisne N."/>
            <person name="Demange N."/>
            <person name="Orjeda G."/>
            <person name="Samain S."/>
            <person name="Cattolico L."/>
            <person name="Pelletier E."/>
            <person name="Couloux A."/>
            <person name="Segurens B."/>
            <person name="Wincker P."/>
            <person name="D'Hont A."/>
            <person name="Scarpelli C."/>
            <person name="Weissenbach J."/>
            <person name="Salanoubat M."/>
            <person name="Quetier F."/>
            <person name="Yu Y."/>
            <person name="Kim H.R."/>
            <person name="Rambo T."/>
            <person name="Currie J."/>
            <person name="Collura K."/>
            <person name="Luo M."/>
            <person name="Yang T."/>
            <person name="Ammiraju J.S.S."/>
            <person name="Engler F."/>
            <person name="Soderlund C."/>
            <person name="Wing R.A."/>
            <person name="Palmer L.E."/>
            <person name="de la Bastide M."/>
            <person name="Spiegel L."/>
            <person name="Nascimento L."/>
            <person name="Zutavern T."/>
            <person name="O'Shaughnessy A."/>
            <person name="Dike S."/>
            <person name="Dedhia N."/>
            <person name="Preston R."/>
            <person name="Balija V."/>
            <person name="McCombie W.R."/>
            <person name="Chow T."/>
            <person name="Chen H."/>
            <person name="Chung M."/>
            <person name="Chen C."/>
            <person name="Shaw J."/>
            <person name="Wu H."/>
            <person name="Hsiao K."/>
            <person name="Chao Y."/>
            <person name="Chu M."/>
            <person name="Cheng C."/>
            <person name="Hour A."/>
            <person name="Lee P."/>
            <person name="Lin S."/>
            <person name="Lin Y."/>
            <person name="Liou J."/>
            <person name="Liu S."/>
            <person name="Hsing Y."/>
            <person name="Raghuvanshi S."/>
            <person name="Mohanty A."/>
            <person name="Bharti A.K."/>
            <person name="Gaur A."/>
            <person name="Gupta V."/>
            <person name="Kumar D."/>
            <person name="Ravi V."/>
            <person name="Vij S."/>
            <person name="Kapur A."/>
            <person name="Khurana P."/>
            <person name="Khurana P."/>
            <person name="Khurana J.P."/>
            <person name="Tyagi A.K."/>
            <person name="Gaikwad K."/>
            <person name="Singh A."/>
            <person name="Dalal V."/>
            <person name="Srivastava S."/>
            <person name="Dixit A."/>
            <person name="Pal A.K."/>
            <person name="Ghazi I.A."/>
            <person name="Yadav M."/>
            <person name="Pandit A."/>
            <person name="Bhargava A."/>
            <person name="Sureshbabu K."/>
            <person name="Batra K."/>
            <person name="Sharma T.R."/>
            <person name="Mohapatra T."/>
            <person name="Singh N.K."/>
            <person name="Messing J."/>
            <person name="Nelson A.B."/>
            <person name="Fuks G."/>
            <person name="Kavchok S."/>
            <person name="Keizer G."/>
            <person name="Linton E."/>
            <person name="Llaca V."/>
            <person name="Song R."/>
            <person name="Tanyolac B."/>
            <person name="Young S."/>
            <person name="Ho-Il K."/>
            <person name="Hahn J.H."/>
            <person name="Sangsakoo G."/>
            <person name="Vanavichit A."/>
            <person name="de Mattos Luiz.A.T."/>
            <person name="Zimmer P.D."/>
            <person name="Malone G."/>
            <person name="Dellagostin O."/>
            <person name="de Oliveira A.C."/>
            <person name="Bevan M."/>
            <person name="Bancroft I."/>
            <person name="Minx P."/>
            <person name="Cordum H."/>
            <person name="Wilson R."/>
            <person name="Cheng Z."/>
            <person name="Jin W."/>
            <person name="Jiang J."/>
            <person name="Leong S.A."/>
            <person name="Iwama H."/>
            <person name="Gojobori T."/>
            <person name="Itoh T."/>
            <person name="Niimura Y."/>
            <person name="Fujii Y."/>
            <person name="Habara T."/>
            <person name="Sakai H."/>
            <person name="Sato Y."/>
            <person name="Wilson G."/>
            <person name="Kumar K."/>
            <person name="McCouch S."/>
            <person name="Juretic N."/>
            <person name="Hoen D."/>
            <person name="Wright S."/>
            <person name="Bruskiewich R."/>
            <person name="Bureau T."/>
            <person name="Miyao A."/>
            <person name="Hirochika H."/>
            <person name="Nishikawa T."/>
            <person name="Kadowaki K."/>
            <person name="Sugiura M."/>
            <person name="Burr B."/>
            <person name="Sasaki T."/>
        </authorList>
    </citation>
    <scope>NUCLEOTIDE SEQUENCE [LARGE SCALE GENOMIC DNA]</scope>
    <source>
        <strain evidence="3">cv. Nipponbare</strain>
    </source>
</reference>
<organism evidence="2 3">
    <name type="scientific">Oryza sativa subsp. japonica</name>
    <name type="common">Rice</name>
    <dbReference type="NCBI Taxonomy" id="39947"/>
    <lineage>
        <taxon>Eukaryota</taxon>
        <taxon>Viridiplantae</taxon>
        <taxon>Streptophyta</taxon>
        <taxon>Embryophyta</taxon>
        <taxon>Tracheophyta</taxon>
        <taxon>Spermatophyta</taxon>
        <taxon>Magnoliopsida</taxon>
        <taxon>Liliopsida</taxon>
        <taxon>Poales</taxon>
        <taxon>Poaceae</taxon>
        <taxon>BOP clade</taxon>
        <taxon>Oryzoideae</taxon>
        <taxon>Oryzeae</taxon>
        <taxon>Oryzinae</taxon>
        <taxon>Oryza</taxon>
        <taxon>Oryza sativa</taxon>
    </lineage>
</organism>
<dbReference type="EMBL" id="AC135792">
    <property type="protein sequence ID" value="AAR87170.1"/>
    <property type="molecule type" value="Genomic_DNA"/>
</dbReference>
<dbReference type="Proteomes" id="UP000000763">
    <property type="component" value="Chromosome 3"/>
</dbReference>
<name>Q75H98_ORYSJ</name>
<sequence>MATTTTTISLLCAVAVAVAVASMAATTGRSAYCPVARGSFCSDLLYF</sequence>
<feature type="chain" id="PRO_5004285487" evidence="1">
    <location>
        <begin position="22"/>
        <end position="47"/>
    </location>
</feature>
<evidence type="ECO:0000313" key="2">
    <source>
        <dbReference type="EMBL" id="AAR87170.1"/>
    </source>
</evidence>
<gene>
    <name evidence="2" type="primary">OSJNBa0056E06.14</name>
</gene>
<feature type="signal peptide" evidence="1">
    <location>
        <begin position="1"/>
        <end position="21"/>
    </location>
</feature>
<dbReference type="AlphaFoldDB" id="Q75H98"/>
<evidence type="ECO:0000256" key="1">
    <source>
        <dbReference type="SAM" id="SignalP"/>
    </source>
</evidence>
<reference evidence="3" key="2">
    <citation type="journal article" date="2008" name="Nucleic Acids Res.">
        <title>The rice annotation project database (RAP-DB): 2008 update.</title>
        <authorList>
            <consortium name="The rice annotation project (RAP)"/>
        </authorList>
    </citation>
    <scope>GENOME REANNOTATION</scope>
    <source>
        <strain evidence="3">cv. Nipponbare</strain>
    </source>
</reference>
<accession>Q75H98</accession>
<keyword evidence="1" id="KW-0732">Signal</keyword>
<proteinExistence type="predicted"/>